<dbReference type="InterPro" id="IPR038330">
    <property type="entry name" value="TspO/MBR-related_sf"/>
</dbReference>
<feature type="transmembrane region" description="Helical" evidence="6">
    <location>
        <begin position="48"/>
        <end position="68"/>
    </location>
</feature>
<comment type="similarity">
    <text evidence="2">Belongs to the TspO/BZRP family.</text>
</comment>
<dbReference type="PANTHER" id="PTHR10057:SF0">
    <property type="entry name" value="TRANSLOCATOR PROTEIN"/>
    <property type="match status" value="1"/>
</dbReference>
<feature type="transmembrane region" description="Helical" evidence="6">
    <location>
        <begin position="106"/>
        <end position="125"/>
    </location>
</feature>
<dbReference type="CDD" id="cd15904">
    <property type="entry name" value="TSPO_MBR"/>
    <property type="match status" value="1"/>
</dbReference>
<dbReference type="Pfam" id="PF03073">
    <property type="entry name" value="TspO_MBR"/>
    <property type="match status" value="1"/>
</dbReference>
<keyword evidence="3 6" id="KW-0812">Transmembrane</keyword>
<dbReference type="STRING" id="1035.BN961_00983"/>
<keyword evidence="4 6" id="KW-1133">Transmembrane helix</keyword>
<evidence type="ECO:0000256" key="2">
    <source>
        <dbReference type="ARBA" id="ARBA00007524"/>
    </source>
</evidence>
<dbReference type="GO" id="GO:0016020">
    <property type="term" value="C:membrane"/>
    <property type="evidence" value="ECO:0007669"/>
    <property type="project" value="UniProtKB-SubCell"/>
</dbReference>
<dbReference type="OrthoDB" id="9795496at2"/>
<protein>
    <submittedName>
        <fullName evidence="7">TspO/MBR family protein</fullName>
    </submittedName>
</protein>
<evidence type="ECO:0000256" key="1">
    <source>
        <dbReference type="ARBA" id="ARBA00004141"/>
    </source>
</evidence>
<evidence type="ECO:0000256" key="5">
    <source>
        <dbReference type="ARBA" id="ARBA00023136"/>
    </source>
</evidence>
<gene>
    <name evidence="7" type="ORF">BN961_00983</name>
</gene>
<dbReference type="PIRSF" id="PIRSF005859">
    <property type="entry name" value="PBR"/>
    <property type="match status" value="1"/>
</dbReference>
<dbReference type="EMBL" id="CCAZ020000001">
    <property type="protein sequence ID" value="CEG07589.1"/>
    <property type="molecule type" value="Genomic_DNA"/>
</dbReference>
<feature type="transmembrane region" description="Helical" evidence="6">
    <location>
        <begin position="132"/>
        <end position="157"/>
    </location>
</feature>
<dbReference type="Gene3D" id="1.20.1260.100">
    <property type="entry name" value="TspO/MBR protein"/>
    <property type="match status" value="1"/>
</dbReference>
<evidence type="ECO:0000256" key="6">
    <source>
        <dbReference type="SAM" id="Phobius"/>
    </source>
</evidence>
<keyword evidence="8" id="KW-1185">Reference proteome</keyword>
<accession>A0A090MPK0</accession>
<comment type="subcellular location">
    <subcellularLocation>
        <location evidence="1">Membrane</location>
        <topology evidence="1">Multi-pass membrane protein</topology>
    </subcellularLocation>
</comment>
<keyword evidence="5 6" id="KW-0472">Membrane</keyword>
<dbReference type="GO" id="GO:0033013">
    <property type="term" value="P:tetrapyrrole metabolic process"/>
    <property type="evidence" value="ECO:0007669"/>
    <property type="project" value="UniProtKB-ARBA"/>
</dbReference>
<evidence type="ECO:0000256" key="3">
    <source>
        <dbReference type="ARBA" id="ARBA00022692"/>
    </source>
</evidence>
<sequence>MQFRTTTRLAACLVLCLGIAAVQGIVTRPQIGGWYNELAKPSWTPPSSLFPIVWTSLYILMAVALWRLWEKAAPSSARNWAIALFLIQLALNAAWSPLFFSAHATRAALIDIVLLLAAIALTMVASVRVDRIAAWLLAPYLAWVAYAATLNGGIVWMN</sequence>
<dbReference type="AlphaFoldDB" id="A0A090MPK0"/>
<dbReference type="PANTHER" id="PTHR10057">
    <property type="entry name" value="PERIPHERAL-TYPE BENZODIAZEPINE RECEPTOR"/>
    <property type="match status" value="1"/>
</dbReference>
<comment type="caution">
    <text evidence="7">The sequence shown here is derived from an EMBL/GenBank/DDBJ whole genome shotgun (WGS) entry which is preliminary data.</text>
</comment>
<reference evidence="7 8" key="1">
    <citation type="journal article" date="2014" name="Genome Announc.">
        <title>Genome Sequence of Afipia felis Strain 76713, Isolated in Hospital Water Using an Amoeba Co-Culture Procedure.</title>
        <authorList>
            <person name="Benamar S."/>
            <person name="La Scola B."/>
            <person name="Croce O."/>
        </authorList>
    </citation>
    <scope>NUCLEOTIDE SEQUENCE [LARGE SCALE GENOMIC DNA]</scope>
    <source>
        <strain evidence="7 8">76713</strain>
    </source>
</reference>
<dbReference type="InterPro" id="IPR004307">
    <property type="entry name" value="TspO_MBR"/>
</dbReference>
<feature type="transmembrane region" description="Helical" evidence="6">
    <location>
        <begin position="80"/>
        <end position="100"/>
    </location>
</feature>
<dbReference type="RefSeq" id="WP_048755819.1">
    <property type="nucleotide sequence ID" value="NZ_CCAZ020000001.1"/>
</dbReference>
<proteinExistence type="inferred from homology"/>
<dbReference type="Proteomes" id="UP000035762">
    <property type="component" value="Unassembled WGS sequence"/>
</dbReference>
<organism evidence="7 8">
    <name type="scientific">Afipia felis</name>
    <name type="common">Cat scratch disease bacillus</name>
    <dbReference type="NCBI Taxonomy" id="1035"/>
    <lineage>
        <taxon>Bacteria</taxon>
        <taxon>Pseudomonadati</taxon>
        <taxon>Pseudomonadota</taxon>
        <taxon>Alphaproteobacteria</taxon>
        <taxon>Hyphomicrobiales</taxon>
        <taxon>Nitrobacteraceae</taxon>
        <taxon>Afipia</taxon>
    </lineage>
</organism>
<evidence type="ECO:0000313" key="8">
    <source>
        <dbReference type="Proteomes" id="UP000035762"/>
    </source>
</evidence>
<name>A0A090MPK0_AFIFE</name>
<dbReference type="FunFam" id="1.20.1260.100:FF:000001">
    <property type="entry name" value="translocator protein 2"/>
    <property type="match status" value="1"/>
</dbReference>
<evidence type="ECO:0000313" key="7">
    <source>
        <dbReference type="EMBL" id="CEG07589.1"/>
    </source>
</evidence>
<evidence type="ECO:0000256" key="4">
    <source>
        <dbReference type="ARBA" id="ARBA00022989"/>
    </source>
</evidence>